<proteinExistence type="predicted"/>
<gene>
    <name evidence="1" type="ORF">J2Z69_002730</name>
</gene>
<comment type="caution">
    <text evidence="1">The sequence shown here is derived from an EMBL/GenBank/DDBJ whole genome shotgun (WGS) entry which is preliminary data.</text>
</comment>
<evidence type="ECO:0000313" key="1">
    <source>
        <dbReference type="EMBL" id="MBP2001685.1"/>
    </source>
</evidence>
<reference evidence="1 2" key="1">
    <citation type="submission" date="2021-03" db="EMBL/GenBank/DDBJ databases">
        <title>Genomic Encyclopedia of Type Strains, Phase IV (KMG-IV): sequencing the most valuable type-strain genomes for metagenomic binning, comparative biology and taxonomic classification.</title>
        <authorList>
            <person name="Goeker M."/>
        </authorList>
    </citation>
    <scope>NUCLEOTIDE SEQUENCE [LARGE SCALE GENOMIC DNA]</scope>
    <source>
        <strain evidence="1 2">DSM 26806</strain>
    </source>
</reference>
<dbReference type="RefSeq" id="WP_209863410.1">
    <property type="nucleotide sequence ID" value="NZ_JAGGLD010000004.1"/>
</dbReference>
<organism evidence="1 2">
    <name type="scientific">Paenibacillus shirakamiensis</name>
    <dbReference type="NCBI Taxonomy" id="1265935"/>
    <lineage>
        <taxon>Bacteria</taxon>
        <taxon>Bacillati</taxon>
        <taxon>Bacillota</taxon>
        <taxon>Bacilli</taxon>
        <taxon>Bacillales</taxon>
        <taxon>Paenibacillaceae</taxon>
        <taxon>Paenibacillus</taxon>
    </lineage>
</organism>
<keyword evidence="2" id="KW-1185">Reference proteome</keyword>
<protein>
    <submittedName>
        <fullName evidence="1">Uncharacterized protein</fullName>
    </submittedName>
</protein>
<dbReference type="EMBL" id="JAGGLD010000004">
    <property type="protein sequence ID" value="MBP2001685.1"/>
    <property type="molecule type" value="Genomic_DNA"/>
</dbReference>
<evidence type="ECO:0000313" key="2">
    <source>
        <dbReference type="Proteomes" id="UP001519288"/>
    </source>
</evidence>
<dbReference type="Proteomes" id="UP001519288">
    <property type="component" value="Unassembled WGS sequence"/>
</dbReference>
<accession>A0ABS4JKS8</accession>
<sequence>MSDSLQIDQGTLVNAWQQQLPEYLNAGDSARVLADQGDPQGLRIHINAAGHQFYSFDFACSYLDSREVRVSLVDVERGGDHIDESGEIVQEMARDYSRHLHECAQALHRITDT</sequence>
<name>A0ABS4JKS8_9BACL</name>